<keyword evidence="2 5" id="KW-0812">Transmembrane</keyword>
<feature type="transmembrane region" description="Helical" evidence="5">
    <location>
        <begin position="129"/>
        <end position="145"/>
    </location>
</feature>
<evidence type="ECO:0000256" key="4">
    <source>
        <dbReference type="ARBA" id="ARBA00023136"/>
    </source>
</evidence>
<sequence>MISELLTASIMVSWGFLHSILASNPVKKKFGVDPFDQRYRIFFNIVSIITLLCLELIISTILRPEAIQMVPLLDISIIQAQILYIVLFFIGTIIVIGVLIQVNPLKLLGVIREKPGDIKLGGFYRFSRHPMYAGFLLIFLANLLISTDSVSLTKTTGYILYLIVGA</sequence>
<reference evidence="7" key="1">
    <citation type="journal article" date="2015" name="Nature">
        <title>Complex archaea that bridge the gap between prokaryotes and eukaryotes.</title>
        <authorList>
            <person name="Spang A."/>
            <person name="Saw J.H."/>
            <person name="Jorgensen S.L."/>
            <person name="Zaremba-Niedzwiedzka K."/>
            <person name="Martijn J."/>
            <person name="Lind A.E."/>
            <person name="van Eijk R."/>
            <person name="Schleper C."/>
            <person name="Guy L."/>
            <person name="Ettema T.J."/>
        </authorList>
    </citation>
    <scope>NUCLEOTIDE SEQUENCE</scope>
</reference>
<dbReference type="AlphaFoldDB" id="A0A0F9LQ27"/>
<protein>
    <recommendedName>
        <fullName evidence="6">NnrU domain-containing protein</fullName>
    </recommendedName>
</protein>
<gene>
    <name evidence="7" type="ORF">LCGC14_1188070</name>
</gene>
<feature type="domain" description="NnrU" evidence="6">
    <location>
        <begin position="11"/>
        <end position="164"/>
    </location>
</feature>
<comment type="subcellular location">
    <subcellularLocation>
        <location evidence="1">Membrane</location>
        <topology evidence="1">Multi-pass membrane protein</topology>
    </subcellularLocation>
</comment>
<accession>A0A0F9LQ27</accession>
<dbReference type="InterPro" id="IPR009915">
    <property type="entry name" value="NnrU_dom"/>
</dbReference>
<comment type="caution">
    <text evidence="7">The sequence shown here is derived from an EMBL/GenBank/DDBJ whole genome shotgun (WGS) entry which is preliminary data.</text>
</comment>
<evidence type="ECO:0000313" key="7">
    <source>
        <dbReference type="EMBL" id="KKM95458.1"/>
    </source>
</evidence>
<keyword evidence="3 5" id="KW-1133">Transmembrane helix</keyword>
<dbReference type="Pfam" id="PF07298">
    <property type="entry name" value="NnrU"/>
    <property type="match status" value="1"/>
</dbReference>
<evidence type="ECO:0000256" key="3">
    <source>
        <dbReference type="ARBA" id="ARBA00022989"/>
    </source>
</evidence>
<evidence type="ECO:0000256" key="1">
    <source>
        <dbReference type="ARBA" id="ARBA00004141"/>
    </source>
</evidence>
<dbReference type="Gene3D" id="1.20.120.1630">
    <property type="match status" value="1"/>
</dbReference>
<feature type="non-terminal residue" evidence="7">
    <location>
        <position position="166"/>
    </location>
</feature>
<feature type="transmembrane region" description="Helical" evidence="5">
    <location>
        <begin position="41"/>
        <end position="62"/>
    </location>
</feature>
<evidence type="ECO:0000256" key="5">
    <source>
        <dbReference type="SAM" id="Phobius"/>
    </source>
</evidence>
<proteinExistence type="predicted"/>
<evidence type="ECO:0000259" key="6">
    <source>
        <dbReference type="Pfam" id="PF07298"/>
    </source>
</evidence>
<organism evidence="7">
    <name type="scientific">marine sediment metagenome</name>
    <dbReference type="NCBI Taxonomy" id="412755"/>
    <lineage>
        <taxon>unclassified sequences</taxon>
        <taxon>metagenomes</taxon>
        <taxon>ecological metagenomes</taxon>
    </lineage>
</organism>
<dbReference type="EMBL" id="LAZR01006006">
    <property type="protein sequence ID" value="KKM95458.1"/>
    <property type="molecule type" value="Genomic_DNA"/>
</dbReference>
<evidence type="ECO:0000256" key="2">
    <source>
        <dbReference type="ARBA" id="ARBA00022692"/>
    </source>
</evidence>
<name>A0A0F9LQ27_9ZZZZ</name>
<dbReference type="GO" id="GO:0016020">
    <property type="term" value="C:membrane"/>
    <property type="evidence" value="ECO:0007669"/>
    <property type="project" value="UniProtKB-SubCell"/>
</dbReference>
<feature type="transmembrane region" description="Helical" evidence="5">
    <location>
        <begin position="82"/>
        <end position="102"/>
    </location>
</feature>
<keyword evidence="4 5" id="KW-0472">Membrane</keyword>